<evidence type="ECO:0000313" key="2">
    <source>
        <dbReference type="Proteomes" id="UP000245942"/>
    </source>
</evidence>
<dbReference type="Proteomes" id="UP000245942">
    <property type="component" value="Unassembled WGS sequence"/>
</dbReference>
<dbReference type="GeneID" id="37011396"/>
<accession>A0A316U6A5</accession>
<dbReference type="RefSeq" id="XP_025347936.1">
    <property type="nucleotide sequence ID" value="XM_025489662.1"/>
</dbReference>
<dbReference type="AlphaFoldDB" id="A0A316U6A5"/>
<dbReference type="EMBL" id="KZ819327">
    <property type="protein sequence ID" value="PWN20776.1"/>
    <property type="molecule type" value="Genomic_DNA"/>
</dbReference>
<reference evidence="1 2" key="1">
    <citation type="journal article" date="2018" name="Mol. Biol. Evol.">
        <title>Broad Genomic Sampling Reveals a Smut Pathogenic Ancestry of the Fungal Clade Ustilaginomycotina.</title>
        <authorList>
            <person name="Kijpornyongpan T."/>
            <person name="Mondo S.J."/>
            <person name="Barry K."/>
            <person name="Sandor L."/>
            <person name="Lee J."/>
            <person name="Lipzen A."/>
            <person name="Pangilinan J."/>
            <person name="LaButti K."/>
            <person name="Hainaut M."/>
            <person name="Henrissat B."/>
            <person name="Grigoriev I.V."/>
            <person name="Spatafora J.W."/>
            <person name="Aime M.C."/>
        </authorList>
    </citation>
    <scope>NUCLEOTIDE SEQUENCE [LARGE SCALE GENOMIC DNA]</scope>
    <source>
        <strain evidence="1 2">MCA 4718</strain>
    </source>
</reference>
<sequence length="155" mass="17328">MPTMILRLARATATAPLSIILRLALRCPIAPMAVRYRMAAGKDHASHRSSEPQQWFDALSHFVLAASHPSGPGPKFGSQPPSFAEAMYRWRRGWGKQTRYRASKAQAEHHSQLDALFCPVREGTRQGNWGSRLITPLVRSNRVSPPNLVARSKFD</sequence>
<protein>
    <submittedName>
        <fullName evidence="1">Uncharacterized protein</fullName>
    </submittedName>
</protein>
<organism evidence="1 2">
    <name type="scientific">Pseudomicrostroma glucosiphilum</name>
    <dbReference type="NCBI Taxonomy" id="1684307"/>
    <lineage>
        <taxon>Eukaryota</taxon>
        <taxon>Fungi</taxon>
        <taxon>Dikarya</taxon>
        <taxon>Basidiomycota</taxon>
        <taxon>Ustilaginomycotina</taxon>
        <taxon>Exobasidiomycetes</taxon>
        <taxon>Microstromatales</taxon>
        <taxon>Microstromatales incertae sedis</taxon>
        <taxon>Pseudomicrostroma</taxon>
    </lineage>
</organism>
<proteinExistence type="predicted"/>
<gene>
    <name evidence="1" type="ORF">BCV69DRAFT_199216</name>
</gene>
<name>A0A316U6A5_9BASI</name>
<evidence type="ECO:0000313" key="1">
    <source>
        <dbReference type="EMBL" id="PWN20776.1"/>
    </source>
</evidence>
<keyword evidence="2" id="KW-1185">Reference proteome</keyword>